<keyword evidence="6" id="KW-1185">Reference proteome</keyword>
<feature type="domain" description="Nitroreductase" evidence="4">
    <location>
        <begin position="29"/>
        <end position="217"/>
    </location>
</feature>
<evidence type="ECO:0000313" key="5">
    <source>
        <dbReference type="EMBL" id="MEJ5979169.1"/>
    </source>
</evidence>
<dbReference type="Proteomes" id="UP001361239">
    <property type="component" value="Unassembled WGS sequence"/>
</dbReference>
<dbReference type="InterPro" id="IPR050627">
    <property type="entry name" value="Nitroreductase/BluB"/>
</dbReference>
<proteinExistence type="predicted"/>
<dbReference type="InterPro" id="IPR029479">
    <property type="entry name" value="Nitroreductase"/>
</dbReference>
<dbReference type="SUPFAM" id="SSF55469">
    <property type="entry name" value="FMN-dependent nitroreductase-like"/>
    <property type="match status" value="1"/>
</dbReference>
<evidence type="ECO:0000256" key="2">
    <source>
        <dbReference type="ARBA" id="ARBA00022643"/>
    </source>
</evidence>
<dbReference type="Gene3D" id="3.40.109.10">
    <property type="entry name" value="NADH Oxidase"/>
    <property type="match status" value="1"/>
</dbReference>
<dbReference type="RefSeq" id="WP_339589102.1">
    <property type="nucleotide sequence ID" value="NZ_JBBHJZ010000005.1"/>
</dbReference>
<evidence type="ECO:0000256" key="3">
    <source>
        <dbReference type="ARBA" id="ARBA00023002"/>
    </source>
</evidence>
<dbReference type="Pfam" id="PF00881">
    <property type="entry name" value="Nitroreductase"/>
    <property type="match status" value="1"/>
</dbReference>
<dbReference type="CDD" id="cd02136">
    <property type="entry name" value="PnbA_NfnB-like"/>
    <property type="match status" value="1"/>
</dbReference>
<dbReference type="PANTHER" id="PTHR23026">
    <property type="entry name" value="NADPH NITROREDUCTASE"/>
    <property type="match status" value="1"/>
</dbReference>
<evidence type="ECO:0000313" key="6">
    <source>
        <dbReference type="Proteomes" id="UP001361239"/>
    </source>
</evidence>
<comment type="caution">
    <text evidence="5">The sequence shown here is derived from an EMBL/GenBank/DDBJ whole genome shotgun (WGS) entry which is preliminary data.</text>
</comment>
<sequence length="243" mass="26816">MGSIERQDIRAKLGEDGTAPFRSLADLLERRFSCRAFLPDEVPRAVLEQMVTLAQMTPSWANTQPWQVTITSGAATQRLREALLADFDSPEPFAAPDLAFPDTYSGARLDRRREVGWQLYESTGVAKGDREASARQARENQRLFGAPHALLIHTNREMGTYGAMDCGLYLGNLLLAAESLGLGMIAQAALAQHCGVIRDLFGIPDDTVFVVGGSIGYPDRDNPVNQFRSRRAPFSESITWLDE</sequence>
<keyword evidence="3" id="KW-0560">Oxidoreductase</keyword>
<accession>A0ABU8S1E9</accession>
<gene>
    <name evidence="5" type="ORF">WG901_21125</name>
</gene>
<reference evidence="5 6" key="1">
    <citation type="submission" date="2024-03" db="EMBL/GenBank/DDBJ databases">
        <authorList>
            <person name="Jo J.-H."/>
        </authorList>
    </citation>
    <scope>NUCLEOTIDE SEQUENCE [LARGE SCALE GENOMIC DNA]</scope>
    <source>
        <strain evidence="5 6">PS1R-30</strain>
    </source>
</reference>
<dbReference type="InterPro" id="IPR000415">
    <property type="entry name" value="Nitroreductase-like"/>
</dbReference>
<keyword evidence="1" id="KW-0285">Flavoprotein</keyword>
<dbReference type="EMBL" id="JBBHJZ010000005">
    <property type="protein sequence ID" value="MEJ5979169.1"/>
    <property type="molecule type" value="Genomic_DNA"/>
</dbReference>
<name>A0ABU8S1E9_9SPHN</name>
<organism evidence="5 6">
    <name type="scientific">Novosphingobium anseongense</name>
    <dbReference type="NCBI Taxonomy" id="3133436"/>
    <lineage>
        <taxon>Bacteria</taxon>
        <taxon>Pseudomonadati</taxon>
        <taxon>Pseudomonadota</taxon>
        <taxon>Alphaproteobacteria</taxon>
        <taxon>Sphingomonadales</taxon>
        <taxon>Sphingomonadaceae</taxon>
        <taxon>Novosphingobium</taxon>
    </lineage>
</organism>
<evidence type="ECO:0000256" key="1">
    <source>
        <dbReference type="ARBA" id="ARBA00022630"/>
    </source>
</evidence>
<protein>
    <submittedName>
        <fullName evidence="5">Nitroreductase</fullName>
    </submittedName>
</protein>
<keyword evidence="2" id="KW-0288">FMN</keyword>
<evidence type="ECO:0000259" key="4">
    <source>
        <dbReference type="Pfam" id="PF00881"/>
    </source>
</evidence>
<dbReference type="PANTHER" id="PTHR23026:SF90">
    <property type="entry name" value="IODOTYROSINE DEIODINASE 1"/>
    <property type="match status" value="1"/>
</dbReference>